<dbReference type="PANTHER" id="PTHR32347:SF23">
    <property type="entry name" value="BLL5650 PROTEIN"/>
    <property type="match status" value="1"/>
</dbReference>
<dbReference type="InterPro" id="IPR050465">
    <property type="entry name" value="UPF0194_transport"/>
</dbReference>
<dbReference type="Gene3D" id="2.40.30.170">
    <property type="match status" value="1"/>
</dbReference>
<dbReference type="InterPro" id="IPR058647">
    <property type="entry name" value="BSH_CzcB-like"/>
</dbReference>
<dbReference type="Proteomes" id="UP001157186">
    <property type="component" value="Unassembled WGS sequence"/>
</dbReference>
<evidence type="ECO:0000256" key="3">
    <source>
        <dbReference type="SAM" id="Coils"/>
    </source>
</evidence>
<name>A0ABQ6GXY8_9GAMM</name>
<sequence>MDIVRKKTNRTRISYKSVIVACLIIALSWALLSAASSQRKVSASNVLLDTVKQGTLQIDVRGIGVLVPKEVYWVAAEVNGRVDKIYIKAGAAVKKGDLIVSMKNPALTQQLEESLWEQEEMQAQLNAQRVALESQLLDQETLVANSKLNYERTLLTLNAQQTLLKQGIVAISTVEHEEVKIEVQQLRQRWQQEQKRLAKAKENLAAQNRAFNARLKRMERTVARMQHLVDSLTVRASIDSIVQEMPLELGQQVSSGTNIAKLARNDEFIAEIRVPEKQIYQIALTQPVTLDTKTSKVSGIITRIEPVVVNGTVQVDVAITGQLPKEARPELTVDGVIHVANLENTAYIKRPMFAKANSTGKVYMVDHDTREVALTEVQFGRSSQTHIEILNGLAIGDNVVISDVSSWKEKQIQAIQ</sequence>
<comment type="subcellular location">
    <subcellularLocation>
        <location evidence="1">Cell envelope</location>
    </subcellularLocation>
</comment>
<evidence type="ECO:0000259" key="4">
    <source>
        <dbReference type="Pfam" id="PF25973"/>
    </source>
</evidence>
<evidence type="ECO:0000313" key="5">
    <source>
        <dbReference type="EMBL" id="GLX80212.1"/>
    </source>
</evidence>
<organism evidence="5 6">
    <name type="scientific">Thalassotalea insulae</name>
    <dbReference type="NCBI Taxonomy" id="2056778"/>
    <lineage>
        <taxon>Bacteria</taxon>
        <taxon>Pseudomonadati</taxon>
        <taxon>Pseudomonadota</taxon>
        <taxon>Gammaproteobacteria</taxon>
        <taxon>Alteromonadales</taxon>
        <taxon>Colwelliaceae</taxon>
        <taxon>Thalassotalea</taxon>
    </lineage>
</organism>
<dbReference type="PANTHER" id="PTHR32347">
    <property type="entry name" value="EFFLUX SYSTEM COMPONENT YKNX-RELATED"/>
    <property type="match status" value="1"/>
</dbReference>
<evidence type="ECO:0000256" key="2">
    <source>
        <dbReference type="ARBA" id="ARBA00023054"/>
    </source>
</evidence>
<dbReference type="Pfam" id="PF25973">
    <property type="entry name" value="BSH_CzcB"/>
    <property type="match status" value="1"/>
</dbReference>
<dbReference type="Gene3D" id="2.40.50.100">
    <property type="match status" value="1"/>
</dbReference>
<comment type="caution">
    <text evidence="5">The sequence shown here is derived from an EMBL/GenBank/DDBJ whole genome shotgun (WGS) entry which is preliminary data.</text>
</comment>
<feature type="coiled-coil region" evidence="3">
    <location>
        <begin position="176"/>
        <end position="235"/>
    </location>
</feature>
<dbReference type="EMBL" id="BSST01000001">
    <property type="protein sequence ID" value="GLX80212.1"/>
    <property type="molecule type" value="Genomic_DNA"/>
</dbReference>
<feature type="domain" description="CzcB-like barrel-sandwich hybrid" evidence="4">
    <location>
        <begin position="73"/>
        <end position="263"/>
    </location>
</feature>
<protein>
    <submittedName>
        <fullName evidence="5">ABC transporter permease</fullName>
    </submittedName>
</protein>
<dbReference type="RefSeq" id="WP_284246185.1">
    <property type="nucleotide sequence ID" value="NZ_BSST01000001.1"/>
</dbReference>
<reference evidence="5 6" key="1">
    <citation type="submission" date="2023-03" db="EMBL/GenBank/DDBJ databases">
        <title>Draft genome sequence of Thalassotalea insulae KCTC 62186T.</title>
        <authorList>
            <person name="Sawabe T."/>
        </authorList>
    </citation>
    <scope>NUCLEOTIDE SEQUENCE [LARGE SCALE GENOMIC DNA]</scope>
    <source>
        <strain evidence="5 6">KCTC 62186</strain>
    </source>
</reference>
<proteinExistence type="predicted"/>
<dbReference type="SUPFAM" id="SSF111369">
    <property type="entry name" value="HlyD-like secretion proteins"/>
    <property type="match status" value="1"/>
</dbReference>
<accession>A0ABQ6GXY8</accession>
<keyword evidence="2 3" id="KW-0175">Coiled coil</keyword>
<evidence type="ECO:0000313" key="6">
    <source>
        <dbReference type="Proteomes" id="UP001157186"/>
    </source>
</evidence>
<gene>
    <name evidence="5" type="ORF">tinsulaeT_35520</name>
</gene>
<evidence type="ECO:0000256" key="1">
    <source>
        <dbReference type="ARBA" id="ARBA00004196"/>
    </source>
</evidence>
<dbReference type="Gene3D" id="2.40.420.20">
    <property type="match status" value="1"/>
</dbReference>
<keyword evidence="6" id="KW-1185">Reference proteome</keyword>